<reference evidence="1 2" key="1">
    <citation type="submission" date="2014-04" db="EMBL/GenBank/DDBJ databases">
        <authorList>
            <consortium name="DOE Joint Genome Institute"/>
            <person name="Kuo A."/>
            <person name="Kohler A."/>
            <person name="Costa M.D."/>
            <person name="Nagy L.G."/>
            <person name="Floudas D."/>
            <person name="Copeland A."/>
            <person name="Barry K.W."/>
            <person name="Cichocki N."/>
            <person name="Veneault-Fourrey C."/>
            <person name="LaButti K."/>
            <person name="Lindquist E.A."/>
            <person name="Lipzen A."/>
            <person name="Lundell T."/>
            <person name="Morin E."/>
            <person name="Murat C."/>
            <person name="Sun H."/>
            <person name="Tunlid A."/>
            <person name="Henrissat B."/>
            <person name="Grigoriev I.V."/>
            <person name="Hibbett D.S."/>
            <person name="Martin F."/>
            <person name="Nordberg H.P."/>
            <person name="Cantor M.N."/>
            <person name="Hua S.X."/>
        </authorList>
    </citation>
    <scope>NUCLEOTIDE SEQUENCE [LARGE SCALE GENOMIC DNA]</scope>
    <source>
        <strain evidence="1 2">Marx 270</strain>
    </source>
</reference>
<name>A0A0C3J9L5_PISTI</name>
<reference evidence="2" key="2">
    <citation type="submission" date="2015-01" db="EMBL/GenBank/DDBJ databases">
        <title>Evolutionary Origins and Diversification of the Mycorrhizal Mutualists.</title>
        <authorList>
            <consortium name="DOE Joint Genome Institute"/>
            <consortium name="Mycorrhizal Genomics Consortium"/>
            <person name="Kohler A."/>
            <person name="Kuo A."/>
            <person name="Nagy L.G."/>
            <person name="Floudas D."/>
            <person name="Copeland A."/>
            <person name="Barry K.W."/>
            <person name="Cichocki N."/>
            <person name="Veneault-Fourrey C."/>
            <person name="LaButti K."/>
            <person name="Lindquist E.A."/>
            <person name="Lipzen A."/>
            <person name="Lundell T."/>
            <person name="Morin E."/>
            <person name="Murat C."/>
            <person name="Riley R."/>
            <person name="Ohm R."/>
            <person name="Sun H."/>
            <person name="Tunlid A."/>
            <person name="Henrissat B."/>
            <person name="Grigoriev I.V."/>
            <person name="Hibbett D.S."/>
            <person name="Martin F."/>
        </authorList>
    </citation>
    <scope>NUCLEOTIDE SEQUENCE [LARGE SCALE GENOMIC DNA]</scope>
    <source>
        <strain evidence="2">Marx 270</strain>
    </source>
</reference>
<evidence type="ECO:0000313" key="1">
    <source>
        <dbReference type="EMBL" id="KIN94346.1"/>
    </source>
</evidence>
<dbReference type="HOGENOM" id="CLU_2074123_0_0_1"/>
<proteinExistence type="predicted"/>
<sequence length="118" mass="12819">MLLVKVRVDSTISLRAFDSICDEASYSIVLCAIMKAKAFEGAKIPVYFTFCKRDANHFLHHVVNIIHARLPICHLLTLVTTGTPSPSSLTNANTLVITGSNADDIQSAVLLASSKFLD</sequence>
<dbReference type="InParanoid" id="A0A0C3J9L5"/>
<dbReference type="AlphaFoldDB" id="A0A0C3J9L5"/>
<evidence type="ECO:0000313" key="2">
    <source>
        <dbReference type="Proteomes" id="UP000054217"/>
    </source>
</evidence>
<dbReference type="STRING" id="870435.A0A0C3J9L5"/>
<accession>A0A0C3J9L5</accession>
<protein>
    <submittedName>
        <fullName evidence="1">Uncharacterized protein</fullName>
    </submittedName>
</protein>
<organism evidence="1 2">
    <name type="scientific">Pisolithus tinctorius Marx 270</name>
    <dbReference type="NCBI Taxonomy" id="870435"/>
    <lineage>
        <taxon>Eukaryota</taxon>
        <taxon>Fungi</taxon>
        <taxon>Dikarya</taxon>
        <taxon>Basidiomycota</taxon>
        <taxon>Agaricomycotina</taxon>
        <taxon>Agaricomycetes</taxon>
        <taxon>Agaricomycetidae</taxon>
        <taxon>Boletales</taxon>
        <taxon>Sclerodermatineae</taxon>
        <taxon>Pisolithaceae</taxon>
        <taxon>Pisolithus</taxon>
    </lineage>
</organism>
<keyword evidence="2" id="KW-1185">Reference proteome</keyword>
<dbReference type="Proteomes" id="UP000054217">
    <property type="component" value="Unassembled WGS sequence"/>
</dbReference>
<dbReference type="EMBL" id="KN832102">
    <property type="protein sequence ID" value="KIN94346.1"/>
    <property type="molecule type" value="Genomic_DNA"/>
</dbReference>
<gene>
    <name evidence="1" type="ORF">M404DRAFT_35165</name>
</gene>